<organism evidence="1 2">
    <name type="scientific">Photobacterium phosphoreum</name>
    <dbReference type="NCBI Taxonomy" id="659"/>
    <lineage>
        <taxon>Bacteria</taxon>
        <taxon>Pseudomonadati</taxon>
        <taxon>Pseudomonadota</taxon>
        <taxon>Gammaproteobacteria</taxon>
        <taxon>Vibrionales</taxon>
        <taxon>Vibrionaceae</taxon>
        <taxon>Photobacterium</taxon>
    </lineage>
</organism>
<proteinExistence type="predicted"/>
<dbReference type="EMBL" id="PYMP01000062">
    <property type="protein sequence ID" value="PSU44824.1"/>
    <property type="molecule type" value="Genomic_DNA"/>
</dbReference>
<evidence type="ECO:0000313" key="2">
    <source>
        <dbReference type="Proteomes" id="UP000241618"/>
    </source>
</evidence>
<feature type="non-terminal residue" evidence="1">
    <location>
        <position position="223"/>
    </location>
</feature>
<comment type="caution">
    <text evidence="1">The sequence shown here is derived from an EMBL/GenBank/DDBJ whole genome shotgun (WGS) entry which is preliminary data.</text>
</comment>
<dbReference type="AlphaFoldDB" id="A0A2T3J7S9"/>
<dbReference type="Proteomes" id="UP000241618">
    <property type="component" value="Unassembled WGS sequence"/>
</dbReference>
<reference evidence="1 2" key="1">
    <citation type="submission" date="2018-03" db="EMBL/GenBank/DDBJ databases">
        <title>Whole genome sequencing of Histamine producing bacteria.</title>
        <authorList>
            <person name="Butler K."/>
        </authorList>
    </citation>
    <scope>NUCLEOTIDE SEQUENCE [LARGE SCALE GENOMIC DNA]</scope>
    <source>
        <strain evidence="1 2">FS-6.1</strain>
    </source>
</reference>
<evidence type="ECO:0000313" key="1">
    <source>
        <dbReference type="EMBL" id="PSU44824.1"/>
    </source>
</evidence>
<accession>A0A2T3J7S9</accession>
<feature type="non-terminal residue" evidence="1">
    <location>
        <position position="1"/>
    </location>
</feature>
<protein>
    <submittedName>
        <fullName evidence="1">Uncharacterized protein</fullName>
    </submittedName>
</protein>
<gene>
    <name evidence="1" type="ORF">C9J18_21915</name>
</gene>
<name>A0A2T3J7S9_PHOPO</name>
<sequence>ATLAWSGWSPVSTANTFMRVRITNDVLTDANTGDALDSRSIGAATDGEVEDHQVSIADCITSVSTVGTSIATTGTDVTAHLNIGQYPKEEYRRYGVEIFSANKSSPLIFLQNSSVVTAPGMGFGLGSRALNIKFVNTDGSVRPVTEAGVLPDSSGDGATVLTLIAYDINDNEIGRKTQVEANTFGMSTPYNPPIVLTTADTGGQAIYRIVYHNDRNSADPTTI</sequence>